<evidence type="ECO:0000313" key="3">
    <source>
        <dbReference type="Proteomes" id="UP000607397"/>
    </source>
</evidence>
<reference evidence="2" key="1">
    <citation type="submission" date="2019-12" db="EMBL/GenBank/DDBJ databases">
        <title>High-Quality draft genome sequences of three cyanobacteria isolated from the limestone walls of the Old Cathedral of Coimbra.</title>
        <authorList>
            <person name="Tiago I."/>
            <person name="Soares F."/>
            <person name="Portugal A."/>
        </authorList>
    </citation>
    <scope>NUCLEOTIDE SEQUENCE [LARGE SCALE GENOMIC DNA]</scope>
    <source>
        <strain evidence="2">C</strain>
    </source>
</reference>
<keyword evidence="3" id="KW-1185">Reference proteome</keyword>
<gene>
    <name evidence="2" type="ORF">GS597_09150</name>
</gene>
<dbReference type="Pfam" id="PF04233">
    <property type="entry name" value="Phage_Mu_F"/>
    <property type="match status" value="1"/>
</dbReference>
<accession>A0A8K2A7Y1</accession>
<proteinExistence type="predicted"/>
<dbReference type="AlphaFoldDB" id="A0A8K2A7Y1"/>
<evidence type="ECO:0000259" key="1">
    <source>
        <dbReference type="Pfam" id="PF04233"/>
    </source>
</evidence>
<organism evidence="2 3">
    <name type="scientific">Petrachloros mirabilis ULC683</name>
    <dbReference type="NCBI Taxonomy" id="2781853"/>
    <lineage>
        <taxon>Bacteria</taxon>
        <taxon>Bacillati</taxon>
        <taxon>Cyanobacteriota</taxon>
        <taxon>Cyanophyceae</taxon>
        <taxon>Synechococcales</taxon>
        <taxon>Petrachlorosaceae</taxon>
        <taxon>Petrachloros</taxon>
        <taxon>Petrachloros mirabilis</taxon>
    </lineage>
</organism>
<comment type="caution">
    <text evidence="2">The sequence shown here is derived from an EMBL/GenBank/DDBJ whole genome shotgun (WGS) entry which is preliminary data.</text>
</comment>
<name>A0A8K2A7Y1_9CYAN</name>
<dbReference type="EMBL" id="WVIC01000015">
    <property type="protein sequence ID" value="NCJ06669.1"/>
    <property type="molecule type" value="Genomic_DNA"/>
</dbReference>
<protein>
    <recommendedName>
        <fullName evidence="1">Phage head morphogenesis domain-containing protein</fullName>
    </recommendedName>
</protein>
<sequence>MPVDETFRRLPFDQAIDFFADKINVDTEGWRDIWQEEHDVAFMVAGAKGQVLADFRDAVDRVIAEGGTRKEFLDDFDRIVANHGWDYHGGREWRANLIYGTNLRTSYAAARYGQMSSPAMIKARPYWQWRHGDSRAPRPLHLALDQQVFPATSEFWRSMYPPSGWGCKCRVVSLSSRDLDRMGLKVEEPPQMDSLMTVKDDRNQDAQVRVQAEEGWGYAPGAAPEPTRQRARQKIFDRFPQPLQGKILADLVKQGKKFDAGFSQRVGEPFDRFLAAKAEFDQAELGADSARLAAATTALEALRDESLELGQSFRSELLGRSKVSRAQALLQARQSLKGVLGLPKQALQDLADIIQLTQGQIQPPPQIRRTADERSYTSGNAIFLGQDIRRLSDGEYDPTTIYHEMGHFLEDGINAQRNKAATLEFLKTKATGETASLRSITGSKHYEDTEQAYPDHYLDPYVGRFYPDGSTEVTSVGLEQFAYPGRIVQFAAMQPQHFQLMLAILEGSP</sequence>
<dbReference type="RefSeq" id="WP_161825146.1">
    <property type="nucleotide sequence ID" value="NZ_WVIC01000015.1"/>
</dbReference>
<dbReference type="Proteomes" id="UP000607397">
    <property type="component" value="Unassembled WGS sequence"/>
</dbReference>
<evidence type="ECO:0000313" key="2">
    <source>
        <dbReference type="EMBL" id="NCJ06669.1"/>
    </source>
</evidence>
<feature type="domain" description="Phage head morphogenesis" evidence="1">
    <location>
        <begin position="54"/>
        <end position="171"/>
    </location>
</feature>
<dbReference type="InterPro" id="IPR006528">
    <property type="entry name" value="Phage_head_morphogenesis_dom"/>
</dbReference>